<dbReference type="Proteomes" id="UP001148838">
    <property type="component" value="Unassembled WGS sequence"/>
</dbReference>
<proteinExistence type="predicted"/>
<reference evidence="1 2" key="1">
    <citation type="journal article" date="2022" name="Allergy">
        <title>Genome assembly and annotation of Periplaneta americana reveal a comprehensive cockroach allergen profile.</title>
        <authorList>
            <person name="Wang L."/>
            <person name="Xiong Q."/>
            <person name="Saelim N."/>
            <person name="Wang L."/>
            <person name="Nong W."/>
            <person name="Wan A.T."/>
            <person name="Shi M."/>
            <person name="Liu X."/>
            <person name="Cao Q."/>
            <person name="Hui J.H.L."/>
            <person name="Sookrung N."/>
            <person name="Leung T.F."/>
            <person name="Tungtrongchitr A."/>
            <person name="Tsui S.K.W."/>
        </authorList>
    </citation>
    <scope>NUCLEOTIDE SEQUENCE [LARGE SCALE GENOMIC DNA]</scope>
    <source>
        <strain evidence="1">PWHHKU_190912</strain>
    </source>
</reference>
<dbReference type="EMBL" id="JAJSOF020000023">
    <property type="protein sequence ID" value="KAJ4436117.1"/>
    <property type="molecule type" value="Genomic_DNA"/>
</dbReference>
<evidence type="ECO:0000313" key="2">
    <source>
        <dbReference type="Proteomes" id="UP001148838"/>
    </source>
</evidence>
<gene>
    <name evidence="1" type="ORF">ANN_18744</name>
</gene>
<name>A0ABQ8SR54_PERAM</name>
<comment type="caution">
    <text evidence="1">The sequence shown here is derived from an EMBL/GenBank/DDBJ whole genome shotgun (WGS) entry which is preliminary data.</text>
</comment>
<evidence type="ECO:0000313" key="1">
    <source>
        <dbReference type="EMBL" id="KAJ4436117.1"/>
    </source>
</evidence>
<accession>A0ABQ8SR54</accession>
<organism evidence="1 2">
    <name type="scientific">Periplaneta americana</name>
    <name type="common">American cockroach</name>
    <name type="synonym">Blatta americana</name>
    <dbReference type="NCBI Taxonomy" id="6978"/>
    <lineage>
        <taxon>Eukaryota</taxon>
        <taxon>Metazoa</taxon>
        <taxon>Ecdysozoa</taxon>
        <taxon>Arthropoda</taxon>
        <taxon>Hexapoda</taxon>
        <taxon>Insecta</taxon>
        <taxon>Pterygota</taxon>
        <taxon>Neoptera</taxon>
        <taxon>Polyneoptera</taxon>
        <taxon>Dictyoptera</taxon>
        <taxon>Blattodea</taxon>
        <taxon>Blattoidea</taxon>
        <taxon>Blattidae</taxon>
        <taxon>Blattinae</taxon>
        <taxon>Periplaneta</taxon>
    </lineage>
</organism>
<sequence>MKMNLKFQTLARYVKKLKTNPSEPIEMKGRCDSRKIFSDEQEEDLAKFLITSSKMFYGLTTLDMLGS</sequence>
<keyword evidence="2" id="KW-1185">Reference proteome</keyword>
<protein>
    <submittedName>
        <fullName evidence="1">Uncharacterized protein</fullName>
    </submittedName>
</protein>